<proteinExistence type="predicted"/>
<feature type="transmembrane region" description="Helical" evidence="7">
    <location>
        <begin position="242"/>
        <end position="264"/>
    </location>
</feature>
<dbReference type="Proteomes" id="UP000477402">
    <property type="component" value="Unassembled WGS sequence"/>
</dbReference>
<comment type="subcellular location">
    <subcellularLocation>
        <location evidence="1">Cell membrane</location>
        <topology evidence="1">Multi-pass membrane protein</topology>
    </subcellularLocation>
</comment>
<evidence type="ECO:0000256" key="6">
    <source>
        <dbReference type="ARBA" id="ARBA00023136"/>
    </source>
</evidence>
<gene>
    <name evidence="9" type="ORF">GTP08_08620</name>
</gene>
<evidence type="ECO:0000256" key="3">
    <source>
        <dbReference type="ARBA" id="ARBA00022475"/>
    </source>
</evidence>
<evidence type="ECO:0000256" key="4">
    <source>
        <dbReference type="ARBA" id="ARBA00022692"/>
    </source>
</evidence>
<feature type="transmembrane region" description="Helical" evidence="7">
    <location>
        <begin position="276"/>
        <end position="294"/>
    </location>
</feature>
<feature type="domain" description="Major facilitator superfamily (MFS) profile" evidence="8">
    <location>
        <begin position="210"/>
        <end position="399"/>
    </location>
</feature>
<protein>
    <recommendedName>
        <fullName evidence="8">Major facilitator superfamily (MFS) profile domain-containing protein</fullName>
    </recommendedName>
</protein>
<feature type="transmembrane region" description="Helical" evidence="7">
    <location>
        <begin position="12"/>
        <end position="30"/>
    </location>
</feature>
<feature type="transmembrane region" description="Helical" evidence="7">
    <location>
        <begin position="160"/>
        <end position="178"/>
    </location>
</feature>
<keyword evidence="6 7" id="KW-0472">Membrane</keyword>
<dbReference type="GO" id="GO:0005886">
    <property type="term" value="C:plasma membrane"/>
    <property type="evidence" value="ECO:0007669"/>
    <property type="project" value="UniProtKB-SubCell"/>
</dbReference>
<feature type="transmembrane region" description="Helical" evidence="7">
    <location>
        <begin position="94"/>
        <end position="112"/>
    </location>
</feature>
<dbReference type="RefSeq" id="WP_163656737.1">
    <property type="nucleotide sequence ID" value="NZ_WWDH01000027.1"/>
</dbReference>
<evidence type="ECO:0000256" key="5">
    <source>
        <dbReference type="ARBA" id="ARBA00022989"/>
    </source>
</evidence>
<keyword evidence="2" id="KW-0813">Transport</keyword>
<evidence type="ECO:0000256" key="7">
    <source>
        <dbReference type="SAM" id="Phobius"/>
    </source>
</evidence>
<feature type="transmembrane region" description="Helical" evidence="7">
    <location>
        <begin position="214"/>
        <end position="236"/>
    </location>
</feature>
<dbReference type="CDD" id="cd06173">
    <property type="entry name" value="MFS_MefA_like"/>
    <property type="match status" value="1"/>
</dbReference>
<dbReference type="PROSITE" id="PS50850">
    <property type="entry name" value="MFS"/>
    <property type="match status" value="1"/>
</dbReference>
<organism evidence="9 10">
    <name type="scientific">Lactococcus lactis</name>
    <dbReference type="NCBI Taxonomy" id="1358"/>
    <lineage>
        <taxon>Bacteria</taxon>
        <taxon>Bacillati</taxon>
        <taxon>Bacillota</taxon>
        <taxon>Bacilli</taxon>
        <taxon>Lactobacillales</taxon>
        <taxon>Streptococcaceae</taxon>
        <taxon>Lactococcus</taxon>
    </lineage>
</organism>
<evidence type="ECO:0000256" key="2">
    <source>
        <dbReference type="ARBA" id="ARBA00022448"/>
    </source>
</evidence>
<dbReference type="EMBL" id="WWDJ01000058">
    <property type="protein sequence ID" value="NEX55744.1"/>
    <property type="molecule type" value="Genomic_DNA"/>
</dbReference>
<dbReference type="GO" id="GO:0022857">
    <property type="term" value="F:transmembrane transporter activity"/>
    <property type="evidence" value="ECO:0007669"/>
    <property type="project" value="InterPro"/>
</dbReference>
<keyword evidence="4 7" id="KW-0812">Transmembrane</keyword>
<feature type="transmembrane region" description="Helical" evidence="7">
    <location>
        <begin position="363"/>
        <end position="382"/>
    </location>
</feature>
<dbReference type="InterPro" id="IPR036259">
    <property type="entry name" value="MFS_trans_sf"/>
</dbReference>
<sequence length="399" mass="44942">MKVLTKLLTIRIVINIADSLFYMASIWMLSGGKEGTIYTAIAVTLFTLPDLLIFLIGPIVDRINPKKILLWTSIVQVVVQALVIFFIINEQRVIILPFIFVSALLSNITYPIEEVMIPKIVEGNKIVLANGLFSFSYKTLDIVINSLSAFLLLWLSFKNMYLLTIFFFLLAIIFILQFKYKSDNEVKKYQVTEYFSDIKFGANYFFSHHLILKLSIPLVLLNLFNAVNAVAMPFFVRNFSHSLEFLGIFGLATGFGGLLGNLLVHKLSQMVSVGKLIIVLLMLDGIMRFIGLVLNNMTFILFFFFLASMFAGIYNTVFASLYQMIPKMDYIGRVGTFVDSFIAIAMPIGGILGGLLIKGVGSKNTLLFFSIVAILASVYYMFNRNIVTLPVVNKIERDC</sequence>
<evidence type="ECO:0000259" key="8">
    <source>
        <dbReference type="PROSITE" id="PS50850"/>
    </source>
</evidence>
<dbReference type="AlphaFoldDB" id="A0A6M0M8D7"/>
<dbReference type="InterPro" id="IPR020846">
    <property type="entry name" value="MFS_dom"/>
</dbReference>
<dbReference type="PANTHER" id="PTHR23513:SF6">
    <property type="entry name" value="MAJOR FACILITATOR SUPERFAMILY ASSOCIATED DOMAIN-CONTAINING PROTEIN"/>
    <property type="match status" value="1"/>
</dbReference>
<dbReference type="SUPFAM" id="SSF103473">
    <property type="entry name" value="MFS general substrate transporter"/>
    <property type="match status" value="1"/>
</dbReference>
<dbReference type="Gene3D" id="1.20.1250.20">
    <property type="entry name" value="MFS general substrate transporter like domains"/>
    <property type="match status" value="1"/>
</dbReference>
<feature type="transmembrane region" description="Helical" evidence="7">
    <location>
        <begin position="334"/>
        <end position="357"/>
    </location>
</feature>
<keyword evidence="5 7" id="KW-1133">Transmembrane helix</keyword>
<feature type="transmembrane region" description="Helical" evidence="7">
    <location>
        <begin position="300"/>
        <end position="322"/>
    </location>
</feature>
<accession>A0A6M0M8D7</accession>
<name>A0A6M0M8D7_9LACT</name>
<dbReference type="Pfam" id="PF07690">
    <property type="entry name" value="MFS_1"/>
    <property type="match status" value="1"/>
</dbReference>
<feature type="transmembrane region" description="Helical" evidence="7">
    <location>
        <begin position="68"/>
        <end position="88"/>
    </location>
</feature>
<reference evidence="9 10" key="1">
    <citation type="submission" date="2019-12" db="EMBL/GenBank/DDBJ databases">
        <title>Draft Genome Sequences of L. lactis strains MS22333, MS22334, MS22336, and MS22337, Isolated from Spontaneous Fermented Camel Milk in Ethiopia.</title>
        <authorList>
            <person name="Bragason E."/>
            <person name="Hansen E.B."/>
            <person name="Guya M.E."/>
            <person name="Berhe T."/>
        </authorList>
    </citation>
    <scope>NUCLEOTIDE SEQUENCE [LARGE SCALE GENOMIC DNA]</scope>
    <source>
        <strain evidence="9 10">MS22336</strain>
    </source>
</reference>
<feature type="transmembrane region" description="Helical" evidence="7">
    <location>
        <begin position="132"/>
        <end position="154"/>
    </location>
</feature>
<dbReference type="InterPro" id="IPR011701">
    <property type="entry name" value="MFS"/>
</dbReference>
<evidence type="ECO:0000313" key="10">
    <source>
        <dbReference type="Proteomes" id="UP000477402"/>
    </source>
</evidence>
<dbReference type="PANTHER" id="PTHR23513">
    <property type="entry name" value="INTEGRAL MEMBRANE EFFLUX PROTEIN-RELATED"/>
    <property type="match status" value="1"/>
</dbReference>
<keyword evidence="3" id="KW-1003">Cell membrane</keyword>
<comment type="caution">
    <text evidence="9">The sequence shown here is derived from an EMBL/GenBank/DDBJ whole genome shotgun (WGS) entry which is preliminary data.</text>
</comment>
<evidence type="ECO:0000313" key="9">
    <source>
        <dbReference type="EMBL" id="NEX55744.1"/>
    </source>
</evidence>
<evidence type="ECO:0000256" key="1">
    <source>
        <dbReference type="ARBA" id="ARBA00004651"/>
    </source>
</evidence>
<feature type="transmembrane region" description="Helical" evidence="7">
    <location>
        <begin position="36"/>
        <end position="56"/>
    </location>
</feature>